<feature type="transmembrane region" description="Helical" evidence="1">
    <location>
        <begin position="81"/>
        <end position="104"/>
    </location>
</feature>
<proteinExistence type="predicted"/>
<feature type="transmembrane region" description="Helical" evidence="1">
    <location>
        <begin position="110"/>
        <end position="130"/>
    </location>
</feature>
<evidence type="ECO:0000313" key="2">
    <source>
        <dbReference type="EMBL" id="TWU21278.1"/>
    </source>
</evidence>
<dbReference type="EMBL" id="SJPS01000011">
    <property type="protein sequence ID" value="TWU21278.1"/>
    <property type="molecule type" value="Genomic_DNA"/>
</dbReference>
<feature type="transmembrane region" description="Helical" evidence="1">
    <location>
        <begin position="26"/>
        <end position="43"/>
    </location>
</feature>
<keyword evidence="1" id="KW-1133">Transmembrane helix</keyword>
<dbReference type="RefSeq" id="WP_146452917.1">
    <property type="nucleotide sequence ID" value="NZ_SJPS01000011.1"/>
</dbReference>
<evidence type="ECO:0000313" key="3">
    <source>
        <dbReference type="Proteomes" id="UP000318437"/>
    </source>
</evidence>
<reference evidence="2 3" key="1">
    <citation type="submission" date="2019-02" db="EMBL/GenBank/DDBJ databases">
        <title>Deep-cultivation of Planctomycetes and their phenomic and genomic characterization uncovers novel biology.</title>
        <authorList>
            <person name="Wiegand S."/>
            <person name="Jogler M."/>
            <person name="Boedeker C."/>
            <person name="Pinto D."/>
            <person name="Vollmers J."/>
            <person name="Rivas-Marin E."/>
            <person name="Kohn T."/>
            <person name="Peeters S.H."/>
            <person name="Heuer A."/>
            <person name="Rast P."/>
            <person name="Oberbeckmann S."/>
            <person name="Bunk B."/>
            <person name="Jeske O."/>
            <person name="Meyerdierks A."/>
            <person name="Storesund J.E."/>
            <person name="Kallscheuer N."/>
            <person name="Luecker S."/>
            <person name="Lage O.M."/>
            <person name="Pohl T."/>
            <person name="Merkel B.J."/>
            <person name="Hornburger P."/>
            <person name="Mueller R.-W."/>
            <person name="Bruemmer F."/>
            <person name="Labrenz M."/>
            <person name="Spormann A.M."/>
            <person name="Op Den Camp H."/>
            <person name="Overmann J."/>
            <person name="Amann R."/>
            <person name="Jetten M.S.M."/>
            <person name="Mascher T."/>
            <person name="Medema M.H."/>
            <person name="Devos D.P."/>
            <person name="Kaster A.-K."/>
            <person name="Ovreas L."/>
            <person name="Rohde M."/>
            <person name="Galperin M.Y."/>
            <person name="Jogler C."/>
        </authorList>
    </citation>
    <scope>NUCLEOTIDE SEQUENCE [LARGE SCALE GENOMIC DNA]</scope>
    <source>
        <strain evidence="2 3">Pla144</strain>
    </source>
</reference>
<organism evidence="2 3">
    <name type="scientific">Bythopirellula polymerisocia</name>
    <dbReference type="NCBI Taxonomy" id="2528003"/>
    <lineage>
        <taxon>Bacteria</taxon>
        <taxon>Pseudomonadati</taxon>
        <taxon>Planctomycetota</taxon>
        <taxon>Planctomycetia</taxon>
        <taxon>Pirellulales</taxon>
        <taxon>Lacipirellulaceae</taxon>
        <taxon>Bythopirellula</taxon>
    </lineage>
</organism>
<name>A0A5C6CAN2_9BACT</name>
<accession>A0A5C6CAN2</accession>
<dbReference type="AlphaFoldDB" id="A0A5C6CAN2"/>
<sequence>MTSDNSTPGLIARMVRVLLSRQAVRIYWIVNVALLLGLIVWICRDGKFSQAARLTAQLTPWNESNLQYGALPSHLATRVQILHAMITVGLVTAAGIMLSLFWGASPNRSIRSWLALMFALAAWLTLYTSWSDFAWRAQAWRMQTSLPAMEKLATTLLENWPSQDGQLPEIGPFNAYPIGKPRTLMLLTKPKPSGTSVQISTIERGEGDDLFFQLTDNDEGATLARFPQGSEPQAFFSGLEGEYQPVRHRALGQNWFLVQYIYVPILDSTEPRHTF</sequence>
<comment type="caution">
    <text evidence="2">The sequence shown here is derived from an EMBL/GenBank/DDBJ whole genome shotgun (WGS) entry which is preliminary data.</text>
</comment>
<keyword evidence="3" id="KW-1185">Reference proteome</keyword>
<evidence type="ECO:0000256" key="1">
    <source>
        <dbReference type="SAM" id="Phobius"/>
    </source>
</evidence>
<gene>
    <name evidence="2" type="ORF">Pla144_46870</name>
</gene>
<dbReference type="Proteomes" id="UP000318437">
    <property type="component" value="Unassembled WGS sequence"/>
</dbReference>
<dbReference type="OrthoDB" id="254731at2"/>
<keyword evidence="1" id="KW-0472">Membrane</keyword>
<protein>
    <submittedName>
        <fullName evidence="2">Uncharacterized protein</fullName>
    </submittedName>
</protein>
<keyword evidence="1" id="KW-0812">Transmembrane</keyword>